<dbReference type="Gene3D" id="2.130.10.10">
    <property type="entry name" value="YVTN repeat-like/Quinoprotein amine dehydrogenase"/>
    <property type="match status" value="1"/>
</dbReference>
<dbReference type="EMBL" id="BMZE01000004">
    <property type="protein sequence ID" value="GHA35737.1"/>
    <property type="molecule type" value="Genomic_DNA"/>
</dbReference>
<reference evidence="1" key="1">
    <citation type="journal article" date="2014" name="Int. J. Syst. Evol. Microbiol.">
        <title>Complete genome sequence of Corynebacterium casei LMG S-19264T (=DSM 44701T), isolated from a smear-ripened cheese.</title>
        <authorList>
            <consortium name="US DOE Joint Genome Institute (JGI-PGF)"/>
            <person name="Walter F."/>
            <person name="Albersmeier A."/>
            <person name="Kalinowski J."/>
            <person name="Ruckert C."/>
        </authorList>
    </citation>
    <scope>NUCLEOTIDE SEQUENCE</scope>
    <source>
        <strain evidence="1">KCTC 32437</strain>
    </source>
</reference>
<keyword evidence="2" id="KW-1185">Reference proteome</keyword>
<reference evidence="1" key="2">
    <citation type="submission" date="2020-09" db="EMBL/GenBank/DDBJ databases">
        <authorList>
            <person name="Sun Q."/>
            <person name="Kim S."/>
        </authorList>
    </citation>
    <scope>NUCLEOTIDE SEQUENCE</scope>
    <source>
        <strain evidence="1">KCTC 32437</strain>
    </source>
</reference>
<sequence>MSETETRRQMYECALQHFDIEEPKQGKPIVVTVAPWTGESCTLLLSLTDEDGRTYAQRDVQMSAAPQRLALSATVNLASGNYDVVITPPLTEYFSMIRIDRHIALSVADAQSGSGPGAISASDKIEDHEAPMRRITSGNQHYFGYYDKFPWNASGRYHLALETSFLDRQPTRDDVAIIGMIDTHNSDRWIPLAETTAWSWQQGTMLQWLPSEPEHTIIYNVREDDRFFAVIHNIETGEKRRLSHSFYAVCRDYAVGLNYARLHYTRPGYGYADGVENTLPDPHPADDGVYRIDLESGDSELLISLQQLFEFETIPRMHEGPHWVNHLTVSPDGSNFVFLNRCQFDPRKRFNDRFFCAAADGSNLRLVHDNTYFSHFGYLDERRIVAYARTPGTENDQYALYDLDTDKFTVIGEDVFSSDGHCSISPDGKWMLTDTYPDAEHKRTLILFELSTGRRVNIGKFYSPPELKNEIRCDLHPRWSRDGKQVSIDSAHEGSRQLYVVDVSGVVG</sequence>
<name>A0A918VWI2_9HYPH</name>
<accession>A0A918VWI2</accession>
<gene>
    <name evidence="1" type="ORF">GCM10007989_34700</name>
</gene>
<dbReference type="RefSeq" id="WP_189427054.1">
    <property type="nucleotide sequence ID" value="NZ_BMZE01000004.1"/>
</dbReference>
<comment type="caution">
    <text evidence="1">The sequence shown here is derived from an EMBL/GenBank/DDBJ whole genome shotgun (WGS) entry which is preliminary data.</text>
</comment>
<evidence type="ECO:0000313" key="1">
    <source>
        <dbReference type="EMBL" id="GHA35737.1"/>
    </source>
</evidence>
<dbReference type="SUPFAM" id="SSF82171">
    <property type="entry name" value="DPP6 N-terminal domain-like"/>
    <property type="match status" value="1"/>
</dbReference>
<protein>
    <recommendedName>
        <fullName evidence="3">Oligogalacturonide lyase</fullName>
    </recommendedName>
</protein>
<proteinExistence type="predicted"/>
<dbReference type="Proteomes" id="UP000646579">
    <property type="component" value="Unassembled WGS sequence"/>
</dbReference>
<organism evidence="1 2">
    <name type="scientific">Devosia pacifica</name>
    <dbReference type="NCBI Taxonomy" id="1335967"/>
    <lineage>
        <taxon>Bacteria</taxon>
        <taxon>Pseudomonadati</taxon>
        <taxon>Pseudomonadota</taxon>
        <taxon>Alphaproteobacteria</taxon>
        <taxon>Hyphomicrobiales</taxon>
        <taxon>Devosiaceae</taxon>
        <taxon>Devosia</taxon>
    </lineage>
</organism>
<dbReference type="InterPro" id="IPR015943">
    <property type="entry name" value="WD40/YVTN_repeat-like_dom_sf"/>
</dbReference>
<evidence type="ECO:0000313" key="2">
    <source>
        <dbReference type="Proteomes" id="UP000646579"/>
    </source>
</evidence>
<dbReference type="AlphaFoldDB" id="A0A918VWI2"/>
<evidence type="ECO:0008006" key="3">
    <source>
        <dbReference type="Google" id="ProtNLM"/>
    </source>
</evidence>